<comment type="catalytic activity">
    <reaction evidence="10 11">
        <text>protoporphyrinogen IX + 3 O2 = protoporphyrin IX + 3 H2O2</text>
        <dbReference type="Rhea" id="RHEA:25576"/>
        <dbReference type="ChEBI" id="CHEBI:15379"/>
        <dbReference type="ChEBI" id="CHEBI:16240"/>
        <dbReference type="ChEBI" id="CHEBI:57306"/>
        <dbReference type="ChEBI" id="CHEBI:57307"/>
        <dbReference type="EC" id="1.3.3.4"/>
    </reaction>
</comment>
<comment type="pathway">
    <text evidence="2 11">Porphyrin-containing compound metabolism; protoporphyrin-IX biosynthesis; protoporphyrin-IX from protoporphyrinogen-IX: step 1/1.</text>
</comment>
<evidence type="ECO:0000256" key="9">
    <source>
        <dbReference type="ARBA" id="ARBA00023244"/>
    </source>
</evidence>
<evidence type="ECO:0000256" key="3">
    <source>
        <dbReference type="ARBA" id="ARBA00010551"/>
    </source>
</evidence>
<evidence type="ECO:0000256" key="11">
    <source>
        <dbReference type="RuleBase" id="RU367069"/>
    </source>
</evidence>
<accession>A0ABS8SFU9</accession>
<dbReference type="SUPFAM" id="SSF54373">
    <property type="entry name" value="FAD-linked reductases, C-terminal domain"/>
    <property type="match status" value="1"/>
</dbReference>
<comment type="subcellular location">
    <subcellularLocation>
        <location evidence="11">Plastid</location>
        <location evidence="11">Chloroplast</location>
    </subcellularLocation>
</comment>
<dbReference type="Gene3D" id="3.90.660.20">
    <property type="entry name" value="Protoporphyrinogen oxidase, mitochondrial, domain 2"/>
    <property type="match status" value="1"/>
</dbReference>
<evidence type="ECO:0000259" key="13">
    <source>
        <dbReference type="Pfam" id="PF01593"/>
    </source>
</evidence>
<evidence type="ECO:0000256" key="12">
    <source>
        <dbReference type="SAM" id="MobiDB-lite"/>
    </source>
</evidence>
<dbReference type="NCBIfam" id="TIGR00562">
    <property type="entry name" value="proto_IX_ox"/>
    <property type="match status" value="1"/>
</dbReference>
<protein>
    <recommendedName>
        <fullName evidence="4 11">Protoporphyrinogen oxidase</fullName>
        <ecNumber evidence="4 11">1.3.3.4</ecNumber>
    </recommendedName>
</protein>
<reference evidence="14 15" key="1">
    <citation type="journal article" date="2021" name="BMC Genomics">
        <title>Datura genome reveals duplications of psychoactive alkaloid biosynthetic genes and high mutation rate following tissue culture.</title>
        <authorList>
            <person name="Rajewski A."/>
            <person name="Carter-House D."/>
            <person name="Stajich J."/>
            <person name="Litt A."/>
        </authorList>
    </citation>
    <scope>NUCLEOTIDE SEQUENCE [LARGE SCALE GENOMIC DNA]</scope>
    <source>
        <strain evidence="14">AR-01</strain>
    </source>
</reference>
<comment type="caution">
    <text evidence="14">The sequence shown here is derived from an EMBL/GenBank/DDBJ whole genome shotgun (WGS) entry which is preliminary data.</text>
</comment>
<dbReference type="InterPro" id="IPR002937">
    <property type="entry name" value="Amino_oxidase"/>
</dbReference>
<comment type="similarity">
    <text evidence="3 11">Belongs to the protoporphyrinogen/coproporphyrinogen oxidase family. Protoporphyrinogen oxidase subfamily.</text>
</comment>
<evidence type="ECO:0000256" key="2">
    <source>
        <dbReference type="ARBA" id="ARBA00005073"/>
    </source>
</evidence>
<organism evidence="14 15">
    <name type="scientific">Datura stramonium</name>
    <name type="common">Jimsonweed</name>
    <name type="synonym">Common thornapple</name>
    <dbReference type="NCBI Taxonomy" id="4076"/>
    <lineage>
        <taxon>Eukaryota</taxon>
        <taxon>Viridiplantae</taxon>
        <taxon>Streptophyta</taxon>
        <taxon>Embryophyta</taxon>
        <taxon>Tracheophyta</taxon>
        <taxon>Spermatophyta</taxon>
        <taxon>Magnoliopsida</taxon>
        <taxon>eudicotyledons</taxon>
        <taxon>Gunneridae</taxon>
        <taxon>Pentapetalae</taxon>
        <taxon>asterids</taxon>
        <taxon>lamiids</taxon>
        <taxon>Solanales</taxon>
        <taxon>Solanaceae</taxon>
        <taxon>Solanoideae</taxon>
        <taxon>Datureae</taxon>
        <taxon>Datura</taxon>
    </lineage>
</organism>
<keyword evidence="6 11" id="KW-0274">FAD</keyword>
<evidence type="ECO:0000256" key="10">
    <source>
        <dbReference type="ARBA" id="ARBA00047554"/>
    </source>
</evidence>
<dbReference type="PANTHER" id="PTHR42923:SF3">
    <property type="entry name" value="PROTOPORPHYRINOGEN OXIDASE"/>
    <property type="match status" value="1"/>
</dbReference>
<dbReference type="Proteomes" id="UP000823775">
    <property type="component" value="Unassembled WGS sequence"/>
</dbReference>
<sequence length="548" mass="59463">MTTPVANHPSIFTHRSPLSSSSSLVFLNRTSFIPYCSTFKRNGWRTRCSVAKDYTVPPAEVDGDSGHQFPELDCVVVGAGISGLCIAKVISANYPNLMVTEARDRAGGNITTVERDGYLWEEGPNSFQPSDPMLTMAVDCGLKDDLVLGDPDAPRFVLWKGKLRPVPAKLTDLPFFDLMSFPGKLRAGFGAIGLRPSPPGYEESVEQFVRRNLGDEVFERLIEPFCSGVYAGDPSKLSMKAAFGKVWKLEQTGGSIIGGTFKAIKEKSSTPKPPRDPRLPTPKGQTVGSFRKGLRMLPDAICARLGSKVKLSWKLSSITKSEKGGYFLTYETPEGVVSLRSRSIVMTVPSYVASNILRPLSVAAADALSNFYYPPVAAVTISYPQEAIRDERLVDGELKGFGQLHPRSQGVETLGTIYSSSLFPNRAPNGRVLLLNYIGGATNSEILSKTESQLVEAVDRDLRKMLIKPKAQDPLVTGVRVWAQAIPQFLVGHLDTLDTAKAALSDNGLDGLFLGGNYVSGVALGRCVEGAYEIASEVTGFLSQYAYK</sequence>
<dbReference type="Gene3D" id="3.50.50.60">
    <property type="entry name" value="FAD/NAD(P)-binding domain"/>
    <property type="match status" value="1"/>
</dbReference>
<dbReference type="PANTHER" id="PTHR42923">
    <property type="entry name" value="PROTOPORPHYRINOGEN OXIDASE"/>
    <property type="match status" value="1"/>
</dbReference>
<evidence type="ECO:0000256" key="7">
    <source>
        <dbReference type="ARBA" id="ARBA00023002"/>
    </source>
</evidence>
<evidence type="ECO:0000256" key="1">
    <source>
        <dbReference type="ARBA" id="ARBA00002600"/>
    </source>
</evidence>
<dbReference type="EMBL" id="JACEIK010000473">
    <property type="protein sequence ID" value="MCD7457716.1"/>
    <property type="molecule type" value="Genomic_DNA"/>
</dbReference>
<dbReference type="InterPro" id="IPR036188">
    <property type="entry name" value="FAD/NAD-bd_sf"/>
</dbReference>
<keyword evidence="15" id="KW-1185">Reference proteome</keyword>
<evidence type="ECO:0000313" key="14">
    <source>
        <dbReference type="EMBL" id="MCD7457716.1"/>
    </source>
</evidence>
<keyword evidence="5 11" id="KW-0285">Flavoprotein</keyword>
<proteinExistence type="inferred from homology"/>
<keyword evidence="8 11" id="KW-0350">Heme biosynthesis</keyword>
<dbReference type="Pfam" id="PF01593">
    <property type="entry name" value="Amino_oxidase"/>
    <property type="match status" value="1"/>
</dbReference>
<dbReference type="EC" id="1.3.3.4" evidence="4 11"/>
<evidence type="ECO:0000256" key="8">
    <source>
        <dbReference type="ARBA" id="ARBA00023133"/>
    </source>
</evidence>
<feature type="domain" description="Amine oxidase" evidence="13">
    <location>
        <begin position="81"/>
        <end position="533"/>
    </location>
</feature>
<dbReference type="InterPro" id="IPR050464">
    <property type="entry name" value="Zeta_carotene_desat/Oxidored"/>
</dbReference>
<keyword evidence="9 11" id="KW-0627">Porphyrin biosynthesis</keyword>
<comment type="function">
    <text evidence="1 11">Catalyzes the 6-electron oxidation of protoporphyrinogen-IX to form protoporphyrin-IX.</text>
</comment>
<name>A0ABS8SFU9_DATST</name>
<evidence type="ECO:0000313" key="15">
    <source>
        <dbReference type="Proteomes" id="UP000823775"/>
    </source>
</evidence>
<feature type="compositionally biased region" description="Basic and acidic residues" evidence="12">
    <location>
        <begin position="264"/>
        <end position="278"/>
    </location>
</feature>
<evidence type="ECO:0000256" key="5">
    <source>
        <dbReference type="ARBA" id="ARBA00022630"/>
    </source>
</evidence>
<dbReference type="InterPro" id="IPR004572">
    <property type="entry name" value="Protoporphyrinogen_oxidase"/>
</dbReference>
<evidence type="ECO:0000256" key="4">
    <source>
        <dbReference type="ARBA" id="ARBA00012867"/>
    </source>
</evidence>
<dbReference type="SUPFAM" id="SSF51905">
    <property type="entry name" value="FAD/NAD(P)-binding domain"/>
    <property type="match status" value="1"/>
</dbReference>
<evidence type="ECO:0000256" key="6">
    <source>
        <dbReference type="ARBA" id="ARBA00022827"/>
    </source>
</evidence>
<keyword evidence="7 11" id="KW-0560">Oxidoreductase</keyword>
<dbReference type="Gene3D" id="1.10.3110.10">
    <property type="entry name" value="protoporphyrinogen ix oxidase, domain 3"/>
    <property type="match status" value="1"/>
</dbReference>
<gene>
    <name evidence="14" type="ORF">HAX54_035950</name>
</gene>
<comment type="cofactor">
    <cofactor evidence="11">
        <name>FAD</name>
        <dbReference type="ChEBI" id="CHEBI:57692"/>
    </cofactor>
    <text evidence="11">Binds 1 FAD per subunit.</text>
</comment>
<feature type="region of interest" description="Disordered" evidence="12">
    <location>
        <begin position="264"/>
        <end position="285"/>
    </location>
</feature>